<protein>
    <recommendedName>
        <fullName evidence="3">Head protein</fullName>
    </recommendedName>
</protein>
<dbReference type="STRING" id="28885.EI16_00640"/>
<evidence type="ECO:0000313" key="2">
    <source>
        <dbReference type="Proteomes" id="UP000027341"/>
    </source>
</evidence>
<dbReference type="EMBL" id="JMIU01000001">
    <property type="protein sequence ID" value="KDN94856.1"/>
    <property type="molecule type" value="Genomic_DNA"/>
</dbReference>
<dbReference type="InterPro" id="IPR009225">
    <property type="entry name" value="Phage_head_completion_GpL"/>
</dbReference>
<sequence length="150" mass="16746">MATYTGDTTGNYSSDLPATAFFPSLKIADFQQMFAFKDTFSEEAILQQMKVDRVSIHKELSLLVSTYSTLEAMSQTIFSDDTTAATLYQQAVFCLTASNLIGNRMATDATKDGADRQQALIERKDHLLDMFRRAIDQLKPDSTGYTMKVV</sequence>
<dbReference type="AlphaFoldDB" id="A0A066ZWX3"/>
<evidence type="ECO:0008006" key="3">
    <source>
        <dbReference type="Google" id="ProtNLM"/>
    </source>
</evidence>
<proteinExistence type="predicted"/>
<gene>
    <name evidence="1" type="ORF">EI16_00640</name>
</gene>
<dbReference type="RefSeq" id="WP_051622921.1">
    <property type="nucleotide sequence ID" value="NZ_AP020335.1"/>
</dbReference>
<organism evidence="1 2">
    <name type="scientific">Hydrogenovibrio marinus</name>
    <dbReference type="NCBI Taxonomy" id="28885"/>
    <lineage>
        <taxon>Bacteria</taxon>
        <taxon>Pseudomonadati</taxon>
        <taxon>Pseudomonadota</taxon>
        <taxon>Gammaproteobacteria</taxon>
        <taxon>Thiotrichales</taxon>
        <taxon>Piscirickettsiaceae</taxon>
        <taxon>Hydrogenovibrio</taxon>
    </lineage>
</organism>
<dbReference type="Proteomes" id="UP000027341">
    <property type="component" value="Unassembled WGS sequence"/>
</dbReference>
<reference evidence="1 2" key="1">
    <citation type="submission" date="2014-04" db="EMBL/GenBank/DDBJ databases">
        <title>Draft genome sequence of Hydrogenovibrio marinus MH-110, a model organism for aerobic H2 metabolism.</title>
        <authorList>
            <person name="Cha H.J."/>
            <person name="Jo B.H."/>
            <person name="Hwang B.H."/>
        </authorList>
    </citation>
    <scope>NUCLEOTIDE SEQUENCE [LARGE SCALE GENOMIC DNA]</scope>
    <source>
        <strain evidence="1 2">MH-110</strain>
    </source>
</reference>
<keyword evidence="2" id="KW-1185">Reference proteome</keyword>
<comment type="caution">
    <text evidence="1">The sequence shown here is derived from an EMBL/GenBank/DDBJ whole genome shotgun (WGS) entry which is preliminary data.</text>
</comment>
<dbReference type="Pfam" id="PF05926">
    <property type="entry name" value="Phage_GPL"/>
    <property type="match status" value="1"/>
</dbReference>
<accession>A0A066ZWX3</accession>
<evidence type="ECO:0000313" key="1">
    <source>
        <dbReference type="EMBL" id="KDN94856.1"/>
    </source>
</evidence>
<name>A0A066ZWX3_HYDMR</name>